<dbReference type="Gene3D" id="3.10.105.10">
    <property type="entry name" value="Dipeptide-binding Protein, Domain 3"/>
    <property type="match status" value="1"/>
</dbReference>
<dbReference type="CDD" id="cd08512">
    <property type="entry name" value="PBP2_NikA_DppA_OppA_like_7"/>
    <property type="match status" value="1"/>
</dbReference>
<dbReference type="InterPro" id="IPR039424">
    <property type="entry name" value="SBP_5"/>
</dbReference>
<dbReference type="EMBL" id="JAVFCB010000003">
    <property type="protein sequence ID" value="MDQ4213586.1"/>
    <property type="molecule type" value="Genomic_DNA"/>
</dbReference>
<evidence type="ECO:0000313" key="7">
    <source>
        <dbReference type="EMBL" id="MDQ4213586.1"/>
    </source>
</evidence>
<accession>A0ABU0XEP8</accession>
<reference evidence="7 8" key="1">
    <citation type="submission" date="2023-08" db="EMBL/GenBank/DDBJ databases">
        <title>Microbacterium sp. nov., isolated from a waste landfill.</title>
        <authorList>
            <person name="Wen W."/>
        </authorList>
    </citation>
    <scope>NUCLEOTIDE SEQUENCE [LARGE SCALE GENOMIC DNA]</scope>
    <source>
        <strain evidence="7 8">ASV81</strain>
    </source>
</reference>
<dbReference type="PROSITE" id="PS51257">
    <property type="entry name" value="PROKAR_LIPOPROTEIN"/>
    <property type="match status" value="1"/>
</dbReference>
<dbReference type="InterPro" id="IPR030678">
    <property type="entry name" value="Peptide/Ni-bd"/>
</dbReference>
<feature type="domain" description="Solute-binding protein family 5" evidence="6">
    <location>
        <begin position="98"/>
        <end position="443"/>
    </location>
</feature>
<dbReference type="PANTHER" id="PTHR30290">
    <property type="entry name" value="PERIPLASMIC BINDING COMPONENT OF ABC TRANSPORTER"/>
    <property type="match status" value="1"/>
</dbReference>
<keyword evidence="4 5" id="KW-0732">Signal</keyword>
<comment type="similarity">
    <text evidence="2">Belongs to the bacterial solute-binding protein 5 family.</text>
</comment>
<dbReference type="Gene3D" id="3.40.190.10">
    <property type="entry name" value="Periplasmic binding protein-like II"/>
    <property type="match status" value="1"/>
</dbReference>
<evidence type="ECO:0000313" key="8">
    <source>
        <dbReference type="Proteomes" id="UP001230289"/>
    </source>
</evidence>
<dbReference type="SUPFAM" id="SSF53850">
    <property type="entry name" value="Periplasmic binding protein-like II"/>
    <property type="match status" value="1"/>
</dbReference>
<evidence type="ECO:0000259" key="6">
    <source>
        <dbReference type="Pfam" id="PF00496"/>
    </source>
</evidence>
<feature type="signal peptide" evidence="5">
    <location>
        <begin position="1"/>
        <end position="24"/>
    </location>
</feature>
<gene>
    <name evidence="7" type="ORF">RBR11_06620</name>
</gene>
<organism evidence="7 8">
    <name type="scientific">Microbacterium capsulatum</name>
    <dbReference type="NCBI Taxonomy" id="3041921"/>
    <lineage>
        <taxon>Bacteria</taxon>
        <taxon>Bacillati</taxon>
        <taxon>Actinomycetota</taxon>
        <taxon>Actinomycetes</taxon>
        <taxon>Micrococcales</taxon>
        <taxon>Microbacteriaceae</taxon>
        <taxon>Microbacterium</taxon>
    </lineage>
</organism>
<dbReference type="RefSeq" id="WP_308488529.1">
    <property type="nucleotide sequence ID" value="NZ_JAVFCB010000003.1"/>
</dbReference>
<evidence type="ECO:0000256" key="3">
    <source>
        <dbReference type="ARBA" id="ARBA00022448"/>
    </source>
</evidence>
<dbReference type="PIRSF" id="PIRSF002741">
    <property type="entry name" value="MppA"/>
    <property type="match status" value="1"/>
</dbReference>
<protein>
    <submittedName>
        <fullName evidence="7">ABC transporter substrate-binding protein</fullName>
    </submittedName>
</protein>
<keyword evidence="3" id="KW-0813">Transport</keyword>
<dbReference type="Pfam" id="PF00496">
    <property type="entry name" value="SBP_bac_5"/>
    <property type="match status" value="1"/>
</dbReference>
<evidence type="ECO:0000256" key="1">
    <source>
        <dbReference type="ARBA" id="ARBA00004196"/>
    </source>
</evidence>
<evidence type="ECO:0000256" key="4">
    <source>
        <dbReference type="ARBA" id="ARBA00022729"/>
    </source>
</evidence>
<sequence>MKWTSRTSRRLAALGLGVLMVVTAGCSSGTPSGGQTTGASSGRQFTVNWLATITSLDPAFICPGNDNSLASNFYGRLVKLSETKTKEGFLIDNPDPTKVQPDLAESWKISDDGLTYTFKIRSGAKFANGDPLDANAVKYSFDRTLKLGACGALALQGGLTNPPLISGTAAPDATTFVMTLRQPYPQIMYSLALSRGSIYDPKEVEAHGGVEANKPNEWLTSHTASSSGPYVLKTYVPNSYAILEANPNYYGTPAKEKSVRINFLTSVPTLTLQAQNKQADVTVGLPPQTVKEISSKTCCTVFRTPASAPVTVSMNHQDPTTGNAKFREALTYAIPYDDIISKVAYGYGTSFYGPINPTMTGYKASLEPPRKQDVAKAKQLIAESGLTNPELTLMINPTAAGVTEIATIVQSAWQAIGVKVNIDSKAPADFSTLFNGGKYQSALLFENSGQIGAYEIFKKMTCGSSFNNQHICIDGSQKWMDQLNSATTSAQQQAPIDELVKLWVANSATVMLYNADFTAVLNPDVKSFKYSANLRVDEWSR</sequence>
<feature type="chain" id="PRO_5046273832" evidence="5">
    <location>
        <begin position="25"/>
        <end position="541"/>
    </location>
</feature>
<comment type="caution">
    <text evidence="7">The sequence shown here is derived from an EMBL/GenBank/DDBJ whole genome shotgun (WGS) entry which is preliminary data.</text>
</comment>
<evidence type="ECO:0000256" key="5">
    <source>
        <dbReference type="SAM" id="SignalP"/>
    </source>
</evidence>
<comment type="subcellular location">
    <subcellularLocation>
        <location evidence="1">Cell envelope</location>
    </subcellularLocation>
</comment>
<dbReference type="PANTHER" id="PTHR30290:SF10">
    <property type="entry name" value="PERIPLASMIC OLIGOPEPTIDE-BINDING PROTEIN-RELATED"/>
    <property type="match status" value="1"/>
</dbReference>
<dbReference type="Proteomes" id="UP001230289">
    <property type="component" value="Unassembled WGS sequence"/>
</dbReference>
<keyword evidence="8" id="KW-1185">Reference proteome</keyword>
<dbReference type="InterPro" id="IPR000914">
    <property type="entry name" value="SBP_5_dom"/>
</dbReference>
<evidence type="ECO:0000256" key="2">
    <source>
        <dbReference type="ARBA" id="ARBA00005695"/>
    </source>
</evidence>
<proteinExistence type="inferred from homology"/>
<name>A0ABU0XEP8_9MICO</name>